<proteinExistence type="predicted"/>
<organism evidence="2 3">
    <name type="scientific">Riccia fluitans</name>
    <dbReference type="NCBI Taxonomy" id="41844"/>
    <lineage>
        <taxon>Eukaryota</taxon>
        <taxon>Viridiplantae</taxon>
        <taxon>Streptophyta</taxon>
        <taxon>Embryophyta</taxon>
        <taxon>Marchantiophyta</taxon>
        <taxon>Marchantiopsida</taxon>
        <taxon>Marchantiidae</taxon>
        <taxon>Marchantiales</taxon>
        <taxon>Ricciaceae</taxon>
        <taxon>Riccia</taxon>
    </lineage>
</organism>
<evidence type="ECO:0000313" key="3">
    <source>
        <dbReference type="Proteomes" id="UP001605036"/>
    </source>
</evidence>
<feature type="compositionally biased region" description="Basic and acidic residues" evidence="1">
    <location>
        <begin position="32"/>
        <end position="43"/>
    </location>
</feature>
<keyword evidence="3" id="KW-1185">Reference proteome</keyword>
<comment type="caution">
    <text evidence="2">The sequence shown here is derived from an EMBL/GenBank/DDBJ whole genome shotgun (WGS) entry which is preliminary data.</text>
</comment>
<dbReference type="EMBL" id="JBHFFA010000003">
    <property type="protein sequence ID" value="KAL2634543.1"/>
    <property type="molecule type" value="Genomic_DNA"/>
</dbReference>
<gene>
    <name evidence="2" type="ORF">R1flu_006022</name>
</gene>
<evidence type="ECO:0000313" key="2">
    <source>
        <dbReference type="EMBL" id="KAL2634543.1"/>
    </source>
</evidence>
<dbReference type="AlphaFoldDB" id="A0ABD1YV22"/>
<dbReference type="Proteomes" id="UP001605036">
    <property type="component" value="Unassembled WGS sequence"/>
</dbReference>
<reference evidence="2 3" key="1">
    <citation type="submission" date="2024-09" db="EMBL/GenBank/DDBJ databases">
        <title>Chromosome-scale assembly of Riccia fluitans.</title>
        <authorList>
            <person name="Paukszto L."/>
            <person name="Sawicki J."/>
            <person name="Karawczyk K."/>
            <person name="Piernik-Szablinska J."/>
            <person name="Szczecinska M."/>
            <person name="Mazdziarz M."/>
        </authorList>
    </citation>
    <scope>NUCLEOTIDE SEQUENCE [LARGE SCALE GENOMIC DNA]</scope>
    <source>
        <strain evidence="2">Rf_01</strain>
        <tissue evidence="2">Aerial parts of the thallus</tissue>
    </source>
</reference>
<feature type="region of interest" description="Disordered" evidence="1">
    <location>
        <begin position="93"/>
        <end position="134"/>
    </location>
</feature>
<feature type="region of interest" description="Disordered" evidence="1">
    <location>
        <begin position="19"/>
        <end position="66"/>
    </location>
</feature>
<evidence type="ECO:0000256" key="1">
    <source>
        <dbReference type="SAM" id="MobiDB-lite"/>
    </source>
</evidence>
<sequence length="134" mass="14794">MPSRVPLKWCFFLGNNASKYVPHPNLGGAKPQTEKDKADEKVSKCHRKGEKKASLEHRKKKDNSFASKKLFSQARCLAKSQAARDRALDDIPLPYPTAKHKQSALGPNVSFGDASQNAEPADSGHTYKPFAEES</sequence>
<name>A0ABD1YV22_9MARC</name>
<accession>A0ABD1YV22</accession>
<protein>
    <submittedName>
        <fullName evidence="2">Uncharacterized protein</fullName>
    </submittedName>
</protein>